<evidence type="ECO:0000313" key="4">
    <source>
        <dbReference type="Proteomes" id="UP000886602"/>
    </source>
</evidence>
<dbReference type="InterPro" id="IPR001610">
    <property type="entry name" value="PAC"/>
</dbReference>
<feature type="domain" description="PAC" evidence="2">
    <location>
        <begin position="287"/>
        <end position="339"/>
    </location>
</feature>
<name>A0A9D7F5P6_9RHOO</name>
<evidence type="ECO:0000313" key="3">
    <source>
        <dbReference type="EMBL" id="MBK7422560.1"/>
    </source>
</evidence>
<feature type="domain" description="PAC" evidence="2">
    <location>
        <begin position="166"/>
        <end position="217"/>
    </location>
</feature>
<feature type="domain" description="PAS" evidence="1">
    <location>
        <begin position="211"/>
        <end position="260"/>
    </location>
</feature>
<dbReference type="EMBL" id="JADJNC010000008">
    <property type="protein sequence ID" value="MBK7422560.1"/>
    <property type="molecule type" value="Genomic_DNA"/>
</dbReference>
<dbReference type="Gene3D" id="3.30.450.20">
    <property type="entry name" value="PAS domain"/>
    <property type="match status" value="3"/>
</dbReference>
<proteinExistence type="predicted"/>
<dbReference type="SUPFAM" id="SSF55785">
    <property type="entry name" value="PYP-like sensor domain (PAS domain)"/>
    <property type="match status" value="3"/>
</dbReference>
<dbReference type="InterPro" id="IPR000014">
    <property type="entry name" value="PAS"/>
</dbReference>
<dbReference type="Pfam" id="PF13426">
    <property type="entry name" value="PAS_9"/>
    <property type="match status" value="1"/>
</dbReference>
<accession>A0A9D7F5P6</accession>
<dbReference type="Pfam" id="PF00989">
    <property type="entry name" value="PAS"/>
    <property type="match status" value="1"/>
</dbReference>
<dbReference type="CDD" id="cd00130">
    <property type="entry name" value="PAS"/>
    <property type="match status" value="2"/>
</dbReference>
<reference evidence="3" key="1">
    <citation type="submission" date="2020-10" db="EMBL/GenBank/DDBJ databases">
        <title>Connecting structure to function with the recovery of over 1000 high-quality activated sludge metagenome-assembled genomes encoding full-length rRNA genes using long-read sequencing.</title>
        <authorList>
            <person name="Singleton C.M."/>
            <person name="Petriglieri F."/>
            <person name="Kristensen J.M."/>
            <person name="Kirkegaard R.H."/>
            <person name="Michaelsen T.Y."/>
            <person name="Andersen M.H."/>
            <person name="Karst S.M."/>
            <person name="Dueholm M.S."/>
            <person name="Nielsen P.H."/>
            <person name="Albertsen M."/>
        </authorList>
    </citation>
    <scope>NUCLEOTIDE SEQUENCE</scope>
    <source>
        <strain evidence="3">EsbW_18-Q3-R4-48_MAXAC.044</strain>
    </source>
</reference>
<sequence>MPVKDKDPAACDSRYPKGITPQGQATVVASAGQSLRRRAEAIALEKASHSPEQLAALSPEATRKLLHDLHVHQIELEMQSDELRRVQVALDTSRARYFDLYDLAPVGYCSVSEPGLIIEANLTAATLLGTARVALAGQPFSRFIFKDDVDSYSLLHKRIFASGEAQSRELRMLRFDGKPFWAQLDVATMHVEDGTSVMRIVLSGITARKQAEEKLQLAASVFTHVQEGIFITQADGTIIDINASFSRITGYSRDEALGQNPRLLSSGHHEKSFYAALWRSLLEQGHWCGEIWNRRKSGEVFVEMLNISAVRDAQGITRHYVALFSNITERKQAEEALRERDAFNLAILDALSAEIAVLDRDGVIIAVNQPWKRFATENSMKPGQPVPHVKVGTNYLAVCQASVGASADGAGSALDGIRAVLDGRLPGFSLEYPLPFPEEKALVQHECFPLQGRSSRIAHGHYRAQAGRRKIT</sequence>
<dbReference type="PANTHER" id="PTHR46663:SF3">
    <property type="entry name" value="SLL0267 PROTEIN"/>
    <property type="match status" value="1"/>
</dbReference>
<dbReference type="InterPro" id="IPR052163">
    <property type="entry name" value="DGC-Regulatory_Protein"/>
</dbReference>
<dbReference type="PROSITE" id="PS50113">
    <property type="entry name" value="PAC"/>
    <property type="match status" value="2"/>
</dbReference>
<protein>
    <submittedName>
        <fullName evidence="3">PAS domain S-box protein</fullName>
    </submittedName>
</protein>
<dbReference type="NCBIfam" id="TIGR00229">
    <property type="entry name" value="sensory_box"/>
    <property type="match status" value="2"/>
</dbReference>
<dbReference type="GO" id="GO:0006355">
    <property type="term" value="P:regulation of DNA-templated transcription"/>
    <property type="evidence" value="ECO:0007669"/>
    <property type="project" value="InterPro"/>
</dbReference>
<comment type="caution">
    <text evidence="3">The sequence shown here is derived from an EMBL/GenBank/DDBJ whole genome shotgun (WGS) entry which is preliminary data.</text>
</comment>
<evidence type="ECO:0000259" key="1">
    <source>
        <dbReference type="PROSITE" id="PS50112"/>
    </source>
</evidence>
<dbReference type="AlphaFoldDB" id="A0A9D7F5P6"/>
<dbReference type="InterPro" id="IPR035965">
    <property type="entry name" value="PAS-like_dom_sf"/>
</dbReference>
<gene>
    <name evidence="3" type="ORF">IPJ48_05390</name>
</gene>
<dbReference type="InterPro" id="IPR013767">
    <property type="entry name" value="PAS_fold"/>
</dbReference>
<dbReference type="Proteomes" id="UP000886602">
    <property type="component" value="Unassembled WGS sequence"/>
</dbReference>
<dbReference type="SMART" id="SM00086">
    <property type="entry name" value="PAC"/>
    <property type="match status" value="2"/>
</dbReference>
<evidence type="ECO:0000259" key="2">
    <source>
        <dbReference type="PROSITE" id="PS50113"/>
    </source>
</evidence>
<dbReference type="SMART" id="SM00091">
    <property type="entry name" value="PAS"/>
    <property type="match status" value="3"/>
</dbReference>
<dbReference type="InterPro" id="IPR000700">
    <property type="entry name" value="PAS-assoc_C"/>
</dbReference>
<dbReference type="PROSITE" id="PS50112">
    <property type="entry name" value="PAS"/>
    <property type="match status" value="1"/>
</dbReference>
<dbReference type="PANTHER" id="PTHR46663">
    <property type="entry name" value="DIGUANYLATE CYCLASE DGCT-RELATED"/>
    <property type="match status" value="1"/>
</dbReference>
<organism evidence="3 4">
    <name type="scientific">Candidatus Propionivibrio dominans</name>
    <dbReference type="NCBI Taxonomy" id="2954373"/>
    <lineage>
        <taxon>Bacteria</taxon>
        <taxon>Pseudomonadati</taxon>
        <taxon>Pseudomonadota</taxon>
        <taxon>Betaproteobacteria</taxon>
        <taxon>Rhodocyclales</taxon>
        <taxon>Rhodocyclaceae</taxon>
        <taxon>Propionivibrio</taxon>
    </lineage>
</organism>